<protein>
    <submittedName>
        <fullName evidence="1">Uncharacterized protein</fullName>
    </submittedName>
</protein>
<sequence length="120" mass="14286">MVPSKEVEKHKWKRKVKPEESIDNWLEAFAMLSTVIMETFPEQGPALCKNNRVIYEEYTRNGGTRWLNYNREYRQKMEQAPKMARDCREIELWVQYMGNGSRPANSDTGFARHKQARPYI</sequence>
<dbReference type="Proteomes" id="UP001066276">
    <property type="component" value="Chromosome 4_1"/>
</dbReference>
<reference evidence="1" key="1">
    <citation type="journal article" date="2022" name="bioRxiv">
        <title>Sequencing and chromosome-scale assembly of the giantPleurodeles waltlgenome.</title>
        <authorList>
            <person name="Brown T."/>
            <person name="Elewa A."/>
            <person name="Iarovenko S."/>
            <person name="Subramanian E."/>
            <person name="Araus A.J."/>
            <person name="Petzold A."/>
            <person name="Susuki M."/>
            <person name="Suzuki K.-i.T."/>
            <person name="Hayashi T."/>
            <person name="Toyoda A."/>
            <person name="Oliveira C."/>
            <person name="Osipova E."/>
            <person name="Leigh N.D."/>
            <person name="Simon A."/>
            <person name="Yun M.H."/>
        </authorList>
    </citation>
    <scope>NUCLEOTIDE SEQUENCE</scope>
    <source>
        <strain evidence="1">20211129_DDA</strain>
        <tissue evidence="1">Liver</tissue>
    </source>
</reference>
<proteinExistence type="predicted"/>
<dbReference type="AlphaFoldDB" id="A0AAV7TDA1"/>
<evidence type="ECO:0000313" key="1">
    <source>
        <dbReference type="EMBL" id="KAJ1174543.1"/>
    </source>
</evidence>
<dbReference type="EMBL" id="JANPWB010000007">
    <property type="protein sequence ID" value="KAJ1174543.1"/>
    <property type="molecule type" value="Genomic_DNA"/>
</dbReference>
<keyword evidence="2" id="KW-1185">Reference proteome</keyword>
<accession>A0AAV7TDA1</accession>
<organism evidence="1 2">
    <name type="scientific">Pleurodeles waltl</name>
    <name type="common">Iberian ribbed newt</name>
    <dbReference type="NCBI Taxonomy" id="8319"/>
    <lineage>
        <taxon>Eukaryota</taxon>
        <taxon>Metazoa</taxon>
        <taxon>Chordata</taxon>
        <taxon>Craniata</taxon>
        <taxon>Vertebrata</taxon>
        <taxon>Euteleostomi</taxon>
        <taxon>Amphibia</taxon>
        <taxon>Batrachia</taxon>
        <taxon>Caudata</taxon>
        <taxon>Salamandroidea</taxon>
        <taxon>Salamandridae</taxon>
        <taxon>Pleurodelinae</taxon>
        <taxon>Pleurodeles</taxon>
    </lineage>
</organism>
<evidence type="ECO:0000313" key="2">
    <source>
        <dbReference type="Proteomes" id="UP001066276"/>
    </source>
</evidence>
<comment type="caution">
    <text evidence="1">The sequence shown here is derived from an EMBL/GenBank/DDBJ whole genome shotgun (WGS) entry which is preliminary data.</text>
</comment>
<gene>
    <name evidence="1" type="ORF">NDU88_006364</name>
</gene>
<name>A0AAV7TDA1_PLEWA</name>